<dbReference type="PRINTS" id="PR00633">
    <property type="entry name" value="RCCNDNSATION"/>
</dbReference>
<dbReference type="AlphaFoldDB" id="A0A6U4KJF0"/>
<feature type="repeat" description="RCC1" evidence="2">
    <location>
        <begin position="109"/>
        <end position="164"/>
    </location>
</feature>
<dbReference type="InterPro" id="IPR000408">
    <property type="entry name" value="Reg_chr_condens"/>
</dbReference>
<dbReference type="Pfam" id="PF00415">
    <property type="entry name" value="RCC1"/>
    <property type="match status" value="5"/>
</dbReference>
<feature type="repeat" description="RCC1" evidence="2">
    <location>
        <begin position="55"/>
        <end position="108"/>
    </location>
</feature>
<gene>
    <name evidence="3" type="ORF">HAND1043_LOCUS6669</name>
</gene>
<evidence type="ECO:0000256" key="2">
    <source>
        <dbReference type="PROSITE-ProRule" id="PRU00235"/>
    </source>
</evidence>
<name>A0A6U4KJF0_HEMAN</name>
<feature type="repeat" description="RCC1" evidence="2">
    <location>
        <begin position="274"/>
        <end position="322"/>
    </location>
</feature>
<evidence type="ECO:0000256" key="1">
    <source>
        <dbReference type="ARBA" id="ARBA00022737"/>
    </source>
</evidence>
<accession>A0A6U4KJF0</accession>
<dbReference type="PANTHER" id="PTHR22870">
    <property type="entry name" value="REGULATOR OF CHROMOSOME CONDENSATION"/>
    <property type="match status" value="1"/>
</dbReference>
<keyword evidence="1" id="KW-0677">Repeat</keyword>
<sequence>MASTGGTLFVTGWGKHGQLGLKETTNAKVPTAVETPGDVSSVACGKKFTLFVCDGRVYAMGSNEHGELGTSAVGKEDRAEPVAVEGLDGVKIKDVAAGHMHGMALSEDGDVFSWGYGGDSMTVGAGALGVGDKKSRNVATHIKGLSKVTSISAGAQHAGAVTDDGVIWTWGLGEHGRLGHGDNHNLLEPKAIQDLPPTSFFTCGDNFCAAISKDNGDLSTWGYNKVGELGHEGMSVFAQENTPMAIDKEEFFHGERVVHIGCGQKHCVAVTEGGSLYVWGSAGFAHHTPYRVKMVSPPAWPSAKKIQKVFAGNSYSVALTAAHSVMTWGRNRWGMSGWEMIGTTGVLGLGDKTSGWGEVEPKEVEGLSSVFDVSTGPMHAAFLAR</sequence>
<reference evidence="3" key="1">
    <citation type="submission" date="2021-01" db="EMBL/GenBank/DDBJ databases">
        <authorList>
            <person name="Corre E."/>
            <person name="Pelletier E."/>
            <person name="Niang G."/>
            <person name="Scheremetjew M."/>
            <person name="Finn R."/>
            <person name="Kale V."/>
            <person name="Holt S."/>
            <person name="Cochrane G."/>
            <person name="Meng A."/>
            <person name="Brown T."/>
            <person name="Cohen L."/>
        </authorList>
    </citation>
    <scope>NUCLEOTIDE SEQUENCE</scope>
    <source>
        <strain evidence="3">CCMP441</strain>
    </source>
</reference>
<protein>
    <submittedName>
        <fullName evidence="3">Uncharacterized protein</fullName>
    </submittedName>
</protein>
<dbReference type="InterPro" id="IPR051210">
    <property type="entry name" value="Ub_ligase/GEF_domain"/>
</dbReference>
<organism evidence="3">
    <name type="scientific">Hemiselmis andersenii</name>
    <name type="common">Cryptophyte alga</name>
    <dbReference type="NCBI Taxonomy" id="464988"/>
    <lineage>
        <taxon>Eukaryota</taxon>
        <taxon>Cryptophyceae</taxon>
        <taxon>Cryptomonadales</taxon>
        <taxon>Hemiselmidaceae</taxon>
        <taxon>Hemiselmis</taxon>
    </lineage>
</organism>
<evidence type="ECO:0000313" key="3">
    <source>
        <dbReference type="EMBL" id="CAD8740177.1"/>
    </source>
</evidence>
<dbReference type="EMBL" id="HBFK01011110">
    <property type="protein sequence ID" value="CAD8740177.1"/>
    <property type="molecule type" value="Transcribed_RNA"/>
</dbReference>
<dbReference type="Gene3D" id="2.130.10.30">
    <property type="entry name" value="Regulator of chromosome condensation 1/beta-lactamase-inhibitor protein II"/>
    <property type="match status" value="2"/>
</dbReference>
<feature type="repeat" description="RCC1" evidence="2">
    <location>
        <begin position="6"/>
        <end position="55"/>
    </location>
</feature>
<proteinExistence type="predicted"/>
<dbReference type="PROSITE" id="PS50012">
    <property type="entry name" value="RCC1_3"/>
    <property type="match status" value="6"/>
</dbReference>
<feature type="repeat" description="RCC1" evidence="2">
    <location>
        <begin position="165"/>
        <end position="214"/>
    </location>
</feature>
<feature type="repeat" description="RCC1" evidence="2">
    <location>
        <begin position="216"/>
        <end position="273"/>
    </location>
</feature>
<dbReference type="SUPFAM" id="SSF50985">
    <property type="entry name" value="RCC1/BLIP-II"/>
    <property type="match status" value="2"/>
</dbReference>
<dbReference type="PROSITE" id="PS00626">
    <property type="entry name" value="RCC1_2"/>
    <property type="match status" value="1"/>
</dbReference>
<dbReference type="InterPro" id="IPR009091">
    <property type="entry name" value="RCC1/BLIP-II"/>
</dbReference>
<dbReference type="PANTHER" id="PTHR22870:SF360">
    <property type="entry name" value="ULTRAVIOLET-B RECEPTOR UVR8"/>
    <property type="match status" value="1"/>
</dbReference>